<reference evidence="2" key="1">
    <citation type="submission" date="2019-09" db="EMBL/GenBank/DDBJ databases">
        <authorList>
            <person name="Zhang L."/>
        </authorList>
    </citation>
    <scope>NUCLEOTIDE SEQUENCE</scope>
</reference>
<proteinExistence type="predicted"/>
<dbReference type="AlphaFoldDB" id="A0A5K1AE75"/>
<accession>A0A5K1AE75</accession>
<feature type="compositionally biased region" description="Basic residues" evidence="1">
    <location>
        <begin position="15"/>
        <end position="25"/>
    </location>
</feature>
<feature type="compositionally biased region" description="Basic and acidic residues" evidence="1">
    <location>
        <begin position="1"/>
        <end position="14"/>
    </location>
</feature>
<organism evidence="2">
    <name type="scientific">Nymphaea colorata</name>
    <name type="common">pocket water lily</name>
    <dbReference type="NCBI Taxonomy" id="210225"/>
    <lineage>
        <taxon>Eukaryota</taxon>
        <taxon>Viridiplantae</taxon>
        <taxon>Streptophyta</taxon>
        <taxon>Embryophyta</taxon>
        <taxon>Tracheophyta</taxon>
        <taxon>Spermatophyta</taxon>
        <taxon>Magnoliopsida</taxon>
        <taxon>Nymphaeales</taxon>
        <taxon>Nymphaeaceae</taxon>
        <taxon>Nymphaea</taxon>
    </lineage>
</organism>
<dbReference type="EMBL" id="LR721780">
    <property type="protein sequence ID" value="VVW00275.1"/>
    <property type="molecule type" value="Genomic_DNA"/>
</dbReference>
<feature type="compositionally biased region" description="Basic and acidic residues" evidence="1">
    <location>
        <begin position="69"/>
        <end position="85"/>
    </location>
</feature>
<feature type="region of interest" description="Disordered" evidence="1">
    <location>
        <begin position="1"/>
        <end position="36"/>
    </location>
</feature>
<dbReference type="PANTHER" id="PTHR35111:SF1">
    <property type="entry name" value="OS04G0115900 PROTEIN"/>
    <property type="match status" value="1"/>
</dbReference>
<protein>
    <submittedName>
        <fullName evidence="2">Uncharacterized protein</fullName>
    </submittedName>
</protein>
<dbReference type="Gramene" id="NC2G0286960.1">
    <property type="protein sequence ID" value="NC2G0286960.1:cds"/>
    <property type="gene ID" value="NC2G0286960"/>
</dbReference>
<name>A0A5K1AE75_9MAGN</name>
<dbReference type="PANTHER" id="PTHR35111">
    <property type="entry name" value="F10A5.9-RELATED"/>
    <property type="match status" value="1"/>
</dbReference>
<evidence type="ECO:0000313" key="2">
    <source>
        <dbReference type="EMBL" id="VVW00275.1"/>
    </source>
</evidence>
<evidence type="ECO:0000256" key="1">
    <source>
        <dbReference type="SAM" id="MobiDB-lite"/>
    </source>
</evidence>
<feature type="region of interest" description="Disordered" evidence="1">
    <location>
        <begin position="64"/>
        <end position="85"/>
    </location>
</feature>
<sequence>MDYRDERSGEGEKRKREKRSRKRGLKGSLCMPSLKGRDASPVSLLERLRELMFRFIMISAISKGSTTETRTRRPGDGAVRRRCHPDTHHSEAIADCIEFFKKSATSPAEKEEAAGAGDGDDNAD</sequence>
<gene>
    <name evidence="2" type="ORF">NYM_LOCUS14018</name>
</gene>